<evidence type="ECO:0000259" key="5">
    <source>
        <dbReference type="SMART" id="SM00856"/>
    </source>
</evidence>
<evidence type="ECO:0000256" key="1">
    <source>
        <dbReference type="ARBA" id="ARBA00022729"/>
    </source>
</evidence>
<keyword evidence="1 4" id="KW-0732">Signal</keyword>
<dbReference type="PANTHER" id="PTHR36710:SF18">
    <property type="entry name" value="PECTINESTERASE INHIBITOR 5-RELATED"/>
    <property type="match status" value="1"/>
</dbReference>
<dbReference type="InterPro" id="IPR052421">
    <property type="entry name" value="PCW_Enzyme_Inhibitor"/>
</dbReference>
<evidence type="ECO:0000256" key="4">
    <source>
        <dbReference type="SAM" id="SignalP"/>
    </source>
</evidence>
<dbReference type="NCBIfam" id="TIGR01614">
    <property type="entry name" value="PME_inhib"/>
    <property type="match status" value="1"/>
</dbReference>
<evidence type="ECO:0000313" key="7">
    <source>
        <dbReference type="Proteomes" id="UP001396334"/>
    </source>
</evidence>
<dbReference type="Pfam" id="PF04043">
    <property type="entry name" value="PMEI"/>
    <property type="match status" value="1"/>
</dbReference>
<evidence type="ECO:0000256" key="2">
    <source>
        <dbReference type="ARBA" id="ARBA00023157"/>
    </source>
</evidence>
<protein>
    <recommendedName>
        <fullName evidence="5">Pectinesterase inhibitor domain-containing protein</fullName>
    </recommendedName>
</protein>
<feature type="chain" id="PRO_5046773563" description="Pectinesterase inhibitor domain-containing protein" evidence="4">
    <location>
        <begin position="25"/>
        <end position="178"/>
    </location>
</feature>
<evidence type="ECO:0000313" key="6">
    <source>
        <dbReference type="EMBL" id="KAK9040783.1"/>
    </source>
</evidence>
<dbReference type="PANTHER" id="PTHR36710">
    <property type="entry name" value="PECTINESTERASE INHIBITOR-LIKE"/>
    <property type="match status" value="1"/>
</dbReference>
<accession>A0ABR2TTL4</accession>
<dbReference type="Gene3D" id="1.20.140.40">
    <property type="entry name" value="Invertase/pectin methylesterase inhibitor family protein"/>
    <property type="match status" value="1"/>
</dbReference>
<keyword evidence="2" id="KW-1015">Disulfide bond</keyword>
<organism evidence="6 7">
    <name type="scientific">Hibiscus sabdariffa</name>
    <name type="common">roselle</name>
    <dbReference type="NCBI Taxonomy" id="183260"/>
    <lineage>
        <taxon>Eukaryota</taxon>
        <taxon>Viridiplantae</taxon>
        <taxon>Streptophyta</taxon>
        <taxon>Embryophyta</taxon>
        <taxon>Tracheophyta</taxon>
        <taxon>Spermatophyta</taxon>
        <taxon>Magnoliopsida</taxon>
        <taxon>eudicotyledons</taxon>
        <taxon>Gunneridae</taxon>
        <taxon>Pentapetalae</taxon>
        <taxon>rosids</taxon>
        <taxon>malvids</taxon>
        <taxon>Malvales</taxon>
        <taxon>Malvaceae</taxon>
        <taxon>Malvoideae</taxon>
        <taxon>Hibiscus</taxon>
    </lineage>
</organism>
<keyword evidence="7" id="KW-1185">Reference proteome</keyword>
<sequence>MAYLPCLTILFLVSAFSTFNGCNAGIALIQSICKDSQDVQFCNTIFETDPRSATADLHGLALVAISNTILEIQDTLSRIPGILSQLRRNPLGKKRLIICQSDYSNSLKKFQSAFSSTSKSAYWDAINYIRDGTNVVIDCHNNYRRDGPIATSPINDDDLKVFKLSEIILLVINRILVK</sequence>
<dbReference type="CDD" id="cd15797">
    <property type="entry name" value="PMEI"/>
    <property type="match status" value="1"/>
</dbReference>
<gene>
    <name evidence="6" type="ORF">V6N11_015923</name>
</gene>
<proteinExistence type="inferred from homology"/>
<dbReference type="InterPro" id="IPR035513">
    <property type="entry name" value="Invertase/methylesterase_inhib"/>
</dbReference>
<dbReference type="InterPro" id="IPR034086">
    <property type="entry name" value="PMEI_plant"/>
</dbReference>
<dbReference type="EMBL" id="JBBPBN010000004">
    <property type="protein sequence ID" value="KAK9040783.1"/>
    <property type="molecule type" value="Genomic_DNA"/>
</dbReference>
<comment type="caution">
    <text evidence="6">The sequence shown here is derived from an EMBL/GenBank/DDBJ whole genome shotgun (WGS) entry which is preliminary data.</text>
</comment>
<feature type="domain" description="Pectinesterase inhibitor" evidence="5">
    <location>
        <begin position="24"/>
        <end position="171"/>
    </location>
</feature>
<feature type="signal peptide" evidence="4">
    <location>
        <begin position="1"/>
        <end position="24"/>
    </location>
</feature>
<dbReference type="Proteomes" id="UP001396334">
    <property type="component" value="Unassembled WGS sequence"/>
</dbReference>
<evidence type="ECO:0000256" key="3">
    <source>
        <dbReference type="ARBA" id="ARBA00038471"/>
    </source>
</evidence>
<dbReference type="InterPro" id="IPR006501">
    <property type="entry name" value="Pectinesterase_inhib_dom"/>
</dbReference>
<name>A0ABR2TTL4_9ROSI</name>
<comment type="similarity">
    <text evidence="3">Belongs to the PMEI family.</text>
</comment>
<dbReference type="SUPFAM" id="SSF101148">
    <property type="entry name" value="Plant invertase/pectin methylesterase inhibitor"/>
    <property type="match status" value="1"/>
</dbReference>
<dbReference type="SMART" id="SM00856">
    <property type="entry name" value="PMEI"/>
    <property type="match status" value="1"/>
</dbReference>
<reference evidence="6 7" key="1">
    <citation type="journal article" date="2024" name="G3 (Bethesda)">
        <title>Genome assembly of Hibiscus sabdariffa L. provides insights into metabolisms of medicinal natural products.</title>
        <authorList>
            <person name="Kim T."/>
        </authorList>
    </citation>
    <scope>NUCLEOTIDE SEQUENCE [LARGE SCALE GENOMIC DNA]</scope>
    <source>
        <strain evidence="6">TK-2024</strain>
        <tissue evidence="6">Old leaves</tissue>
    </source>
</reference>